<evidence type="ECO:0000313" key="1">
    <source>
        <dbReference type="EMBL" id="OGG99239.1"/>
    </source>
</evidence>
<proteinExistence type="predicted"/>
<dbReference type="EMBL" id="MFNF01000060">
    <property type="protein sequence ID" value="OGG99239.1"/>
    <property type="molecule type" value="Genomic_DNA"/>
</dbReference>
<dbReference type="AlphaFoldDB" id="A0A1F6GMA7"/>
<organism evidence="1 2">
    <name type="scientific">Candidatus Lambdaproteobacteria bacterium RIFOXYD2_FULL_56_26</name>
    <dbReference type="NCBI Taxonomy" id="1817773"/>
    <lineage>
        <taxon>Bacteria</taxon>
        <taxon>Pseudomonadati</taxon>
        <taxon>Pseudomonadota</taxon>
        <taxon>Candidatus Lambdaproteobacteria</taxon>
    </lineage>
</organism>
<reference evidence="1 2" key="1">
    <citation type="journal article" date="2016" name="Nat. Commun.">
        <title>Thousands of microbial genomes shed light on interconnected biogeochemical processes in an aquifer system.</title>
        <authorList>
            <person name="Anantharaman K."/>
            <person name="Brown C.T."/>
            <person name="Hug L.A."/>
            <person name="Sharon I."/>
            <person name="Castelle C.J."/>
            <person name="Probst A.J."/>
            <person name="Thomas B.C."/>
            <person name="Singh A."/>
            <person name="Wilkins M.J."/>
            <person name="Karaoz U."/>
            <person name="Brodie E.L."/>
            <person name="Williams K.H."/>
            <person name="Hubbard S.S."/>
            <person name="Banfield J.F."/>
        </authorList>
    </citation>
    <scope>NUCLEOTIDE SEQUENCE [LARGE SCALE GENOMIC DNA]</scope>
</reference>
<accession>A0A1F6GMA7</accession>
<protein>
    <submittedName>
        <fullName evidence="1">Uncharacterized protein</fullName>
    </submittedName>
</protein>
<gene>
    <name evidence="1" type="ORF">A2557_10250</name>
</gene>
<comment type="caution">
    <text evidence="1">The sequence shown here is derived from an EMBL/GenBank/DDBJ whole genome shotgun (WGS) entry which is preliminary data.</text>
</comment>
<name>A0A1F6GMA7_9PROT</name>
<sequence length="93" mass="10516">MTALTNPQEIDRLQPGALVTLRNLEGKTCEFVLKAGDAGLGPQTPLYWLEQADSPSLAYLRQLPEHYDWIGKAAFGSLQELARTIQERDYYFD</sequence>
<evidence type="ECO:0000313" key="2">
    <source>
        <dbReference type="Proteomes" id="UP000177583"/>
    </source>
</evidence>
<dbReference type="Proteomes" id="UP000177583">
    <property type="component" value="Unassembled WGS sequence"/>
</dbReference>